<protein>
    <submittedName>
        <fullName evidence="1">Uncharacterized protein</fullName>
    </submittedName>
</protein>
<dbReference type="AlphaFoldDB" id="A0A0K2TTG1"/>
<reference evidence="1" key="1">
    <citation type="submission" date="2014-05" db="EMBL/GenBank/DDBJ databases">
        <authorList>
            <person name="Chronopoulou M."/>
        </authorList>
    </citation>
    <scope>NUCLEOTIDE SEQUENCE</scope>
    <source>
        <tissue evidence="1">Whole organism</tissue>
    </source>
</reference>
<sequence length="76" mass="8573">MGLWEYGTDCITINLCKESIKSGTNDGSRIQRTYAISLLEERDSSFRRSMTLGIRSWAEVPSLINSTEPDFHVSSN</sequence>
<organism evidence="1">
    <name type="scientific">Lepeophtheirus salmonis</name>
    <name type="common">Salmon louse</name>
    <name type="synonym">Caligus salmonis</name>
    <dbReference type="NCBI Taxonomy" id="72036"/>
    <lineage>
        <taxon>Eukaryota</taxon>
        <taxon>Metazoa</taxon>
        <taxon>Ecdysozoa</taxon>
        <taxon>Arthropoda</taxon>
        <taxon>Crustacea</taxon>
        <taxon>Multicrustacea</taxon>
        <taxon>Hexanauplia</taxon>
        <taxon>Copepoda</taxon>
        <taxon>Siphonostomatoida</taxon>
        <taxon>Caligidae</taxon>
        <taxon>Lepeophtheirus</taxon>
    </lineage>
</organism>
<proteinExistence type="predicted"/>
<name>A0A0K2TTG1_LEPSM</name>
<accession>A0A0K2TTG1</accession>
<dbReference type="EMBL" id="HACA01011330">
    <property type="protein sequence ID" value="CDW28691.1"/>
    <property type="molecule type" value="Transcribed_RNA"/>
</dbReference>
<evidence type="ECO:0000313" key="1">
    <source>
        <dbReference type="EMBL" id="CDW28691.1"/>
    </source>
</evidence>